<feature type="region of interest" description="Disordered" evidence="1">
    <location>
        <begin position="153"/>
        <end position="174"/>
    </location>
</feature>
<dbReference type="PANTHER" id="PTHR33240">
    <property type="entry name" value="OS08G0508500 PROTEIN"/>
    <property type="match status" value="1"/>
</dbReference>
<feature type="region of interest" description="Disordered" evidence="1">
    <location>
        <begin position="60"/>
        <end position="117"/>
    </location>
</feature>
<feature type="region of interest" description="Disordered" evidence="1">
    <location>
        <begin position="1"/>
        <end position="38"/>
    </location>
</feature>
<evidence type="ECO:0008006" key="4">
    <source>
        <dbReference type="Google" id="ProtNLM"/>
    </source>
</evidence>
<dbReference type="EMBL" id="BTGU01000075">
    <property type="protein sequence ID" value="GMN58045.1"/>
    <property type="molecule type" value="Genomic_DNA"/>
</dbReference>
<sequence length="624" mass="70633">MDERANQDTQGLDNPVPTDSQSTRQPQCRRGAQAQCKRPQMKILAENVQSMIENVRMLVDASPSRPRSLSPEVDGRSNQTNRENVRDRRRDQEYRQGRERSRSRDGQSTHSRAAAPLAVLIRPNRECYRRDTVNVRESSTSVFDCLGRAKTQQHRVRDRSIDKPAKEEKDDQNKLDHLQRQLDLLVSQRYGLEQVGAVDPPFTPAIIAAPYPARFKMSSIAPYDGSTDVDEHLQNYQAHMLIQNTNEAALCKVFCLTLTGAARQWYRRLVPGSVGKSEPLKECLDRFDKVVMQIKSCSDDIIMQAFREGVKDRRLVWTLAYDVPSAFAHLKGIVRKHAEADEYIRGRGFVSEEQSQLPGKKSNIIMVGQNRPEKGKAISVDVRTDPASGQKTLARRFRQYTPLVAAVDHVLNQISGWGILRDPPPLRTDRALRNQNKYCNFHKDVGHETKDCIQLRDQIELLVRDGHLWKFVEMIITPDSSTITFTEDKVDKLLHPHNNALIGEIRIADNVVRRVLIDNGSSADILFMDAFTRLKIEGTALTLARTLLYGFASECVRAVDIVHLPVIVGDGPERATRMVEFIIVDRPSVYNVILGKTLNTLKAVVSTYHLAMKFPTPNGVGVFK</sequence>
<feature type="compositionally biased region" description="Basic and acidic residues" evidence="1">
    <location>
        <begin position="158"/>
        <end position="174"/>
    </location>
</feature>
<evidence type="ECO:0000313" key="2">
    <source>
        <dbReference type="EMBL" id="GMN58045.1"/>
    </source>
</evidence>
<evidence type="ECO:0000256" key="1">
    <source>
        <dbReference type="SAM" id="MobiDB-lite"/>
    </source>
</evidence>
<gene>
    <name evidence="2" type="ORF">TIFTF001_027151</name>
</gene>
<accession>A0AA88DMT8</accession>
<keyword evidence="3" id="KW-1185">Reference proteome</keyword>
<name>A0AA88DMT8_FICCA</name>
<proteinExistence type="predicted"/>
<protein>
    <recommendedName>
        <fullName evidence="4">Retrotransposon gag domain-containing protein</fullName>
    </recommendedName>
</protein>
<feature type="compositionally biased region" description="Basic and acidic residues" evidence="1">
    <location>
        <begin position="83"/>
        <end position="107"/>
    </location>
</feature>
<dbReference type="CDD" id="cd00303">
    <property type="entry name" value="retropepsin_like"/>
    <property type="match status" value="1"/>
</dbReference>
<dbReference type="PANTHER" id="PTHR33240:SF15">
    <property type="entry name" value="GAG-PRO-LIKE PROTEIN"/>
    <property type="match status" value="1"/>
</dbReference>
<dbReference type="AlphaFoldDB" id="A0AA88DMT8"/>
<feature type="compositionally biased region" description="Polar residues" evidence="1">
    <location>
        <begin position="7"/>
        <end position="26"/>
    </location>
</feature>
<organism evidence="2 3">
    <name type="scientific">Ficus carica</name>
    <name type="common">Common fig</name>
    <dbReference type="NCBI Taxonomy" id="3494"/>
    <lineage>
        <taxon>Eukaryota</taxon>
        <taxon>Viridiplantae</taxon>
        <taxon>Streptophyta</taxon>
        <taxon>Embryophyta</taxon>
        <taxon>Tracheophyta</taxon>
        <taxon>Spermatophyta</taxon>
        <taxon>Magnoliopsida</taxon>
        <taxon>eudicotyledons</taxon>
        <taxon>Gunneridae</taxon>
        <taxon>Pentapetalae</taxon>
        <taxon>rosids</taxon>
        <taxon>fabids</taxon>
        <taxon>Rosales</taxon>
        <taxon>Moraceae</taxon>
        <taxon>Ficeae</taxon>
        <taxon>Ficus</taxon>
    </lineage>
</organism>
<reference evidence="2" key="1">
    <citation type="submission" date="2023-07" db="EMBL/GenBank/DDBJ databases">
        <title>draft genome sequence of fig (Ficus carica).</title>
        <authorList>
            <person name="Takahashi T."/>
            <person name="Nishimura K."/>
        </authorList>
    </citation>
    <scope>NUCLEOTIDE SEQUENCE</scope>
</reference>
<comment type="caution">
    <text evidence="2">The sequence shown here is derived from an EMBL/GenBank/DDBJ whole genome shotgun (WGS) entry which is preliminary data.</text>
</comment>
<dbReference type="Proteomes" id="UP001187192">
    <property type="component" value="Unassembled WGS sequence"/>
</dbReference>
<evidence type="ECO:0000313" key="3">
    <source>
        <dbReference type="Proteomes" id="UP001187192"/>
    </source>
</evidence>